<dbReference type="GeneID" id="25913166"/>
<evidence type="ECO:0000313" key="1">
    <source>
        <dbReference type="EMBL" id="KNC74802.1"/>
    </source>
</evidence>
<dbReference type="AlphaFoldDB" id="A0A0L0FDG1"/>
<sequence>MVHKHRSQISLEWWIESLFLLQFTGHTSLYEQLRDVKQCLYPDNGVAFTPTTARKWYTNSDMLANPKIGGFRLGGGSAPASVRRGILQSRFLKKPVVLGTMVGRHTLYQRLKPTSVSGLAPTCTVTSRRVYPLPESLCARKEIQEAKRCDDRARQMLQFSKSITVIDVTSDN</sequence>
<name>A0A0L0FDG1_9EUKA</name>
<protein>
    <submittedName>
        <fullName evidence="1">Uncharacterized protein</fullName>
    </submittedName>
</protein>
<reference evidence="1 2" key="1">
    <citation type="submission" date="2011-02" db="EMBL/GenBank/DDBJ databases">
        <title>The Genome Sequence of Sphaeroforma arctica JP610.</title>
        <authorList>
            <consortium name="The Broad Institute Genome Sequencing Platform"/>
            <person name="Russ C."/>
            <person name="Cuomo C."/>
            <person name="Young S.K."/>
            <person name="Zeng Q."/>
            <person name="Gargeya S."/>
            <person name="Alvarado L."/>
            <person name="Berlin A."/>
            <person name="Chapman S.B."/>
            <person name="Chen Z."/>
            <person name="Freedman E."/>
            <person name="Gellesch M."/>
            <person name="Goldberg J."/>
            <person name="Griggs A."/>
            <person name="Gujja S."/>
            <person name="Heilman E."/>
            <person name="Heiman D."/>
            <person name="Howarth C."/>
            <person name="Mehta T."/>
            <person name="Neiman D."/>
            <person name="Pearson M."/>
            <person name="Roberts A."/>
            <person name="Saif S."/>
            <person name="Shea T."/>
            <person name="Shenoy N."/>
            <person name="Sisk P."/>
            <person name="Stolte C."/>
            <person name="Sykes S."/>
            <person name="White J."/>
            <person name="Yandava C."/>
            <person name="Burger G."/>
            <person name="Gray M.W."/>
            <person name="Holland P.W.H."/>
            <person name="King N."/>
            <person name="Lang F.B.F."/>
            <person name="Roger A.J."/>
            <person name="Ruiz-Trillo I."/>
            <person name="Haas B."/>
            <person name="Nusbaum C."/>
            <person name="Birren B."/>
        </authorList>
    </citation>
    <scope>NUCLEOTIDE SEQUENCE [LARGE SCALE GENOMIC DNA]</scope>
    <source>
        <strain evidence="1 2">JP610</strain>
    </source>
</reference>
<dbReference type="Proteomes" id="UP000054560">
    <property type="component" value="Unassembled WGS sequence"/>
</dbReference>
<accession>A0A0L0FDG1</accession>
<dbReference type="RefSeq" id="XP_014148704.1">
    <property type="nucleotide sequence ID" value="XM_014293229.1"/>
</dbReference>
<proteinExistence type="predicted"/>
<keyword evidence="2" id="KW-1185">Reference proteome</keyword>
<evidence type="ECO:0000313" key="2">
    <source>
        <dbReference type="Proteomes" id="UP000054560"/>
    </source>
</evidence>
<organism evidence="1 2">
    <name type="scientific">Sphaeroforma arctica JP610</name>
    <dbReference type="NCBI Taxonomy" id="667725"/>
    <lineage>
        <taxon>Eukaryota</taxon>
        <taxon>Ichthyosporea</taxon>
        <taxon>Ichthyophonida</taxon>
        <taxon>Sphaeroforma</taxon>
    </lineage>
</organism>
<dbReference type="EMBL" id="KQ244076">
    <property type="protein sequence ID" value="KNC74802.1"/>
    <property type="molecule type" value="Genomic_DNA"/>
</dbReference>
<gene>
    <name evidence="1" type="ORF">SARC_12662</name>
</gene>